<gene>
    <name evidence="4" type="ORF">KVA01_24880</name>
</gene>
<dbReference type="AlphaFoldDB" id="A0A4Y4D9N6"/>
<evidence type="ECO:0000256" key="1">
    <source>
        <dbReference type="ARBA" id="ARBA00022849"/>
    </source>
</evidence>
<organism evidence="4 5">
    <name type="scientific">Kocuria varians</name>
    <name type="common">Micrococcus varians</name>
    <dbReference type="NCBI Taxonomy" id="1272"/>
    <lineage>
        <taxon>Bacteria</taxon>
        <taxon>Bacillati</taxon>
        <taxon>Actinomycetota</taxon>
        <taxon>Actinomycetes</taxon>
        <taxon>Micrococcales</taxon>
        <taxon>Micrococcaceae</taxon>
        <taxon>Kocuria</taxon>
    </lineage>
</organism>
<dbReference type="PANTHER" id="PTHR43428">
    <property type="entry name" value="ARSENATE REDUCTASE"/>
    <property type="match status" value="1"/>
</dbReference>
<dbReference type="SUPFAM" id="SSF52788">
    <property type="entry name" value="Phosphotyrosine protein phosphatases I"/>
    <property type="match status" value="1"/>
</dbReference>
<dbReference type="Gene3D" id="3.40.50.2300">
    <property type="match status" value="1"/>
</dbReference>
<dbReference type="Pfam" id="PF01451">
    <property type="entry name" value="LMWPc"/>
    <property type="match status" value="1"/>
</dbReference>
<dbReference type="GO" id="GO:0046685">
    <property type="term" value="P:response to arsenic-containing substance"/>
    <property type="evidence" value="ECO:0007669"/>
    <property type="project" value="UniProtKB-KW"/>
</dbReference>
<dbReference type="PANTHER" id="PTHR43428:SF1">
    <property type="entry name" value="ARSENATE REDUCTASE"/>
    <property type="match status" value="1"/>
</dbReference>
<accession>A0A4Y4D9N6</accession>
<protein>
    <submittedName>
        <fullName evidence="4">Low molecular weight phosphatase family protein</fullName>
    </submittedName>
</protein>
<evidence type="ECO:0000313" key="4">
    <source>
        <dbReference type="EMBL" id="GED00334.1"/>
    </source>
</evidence>
<feature type="domain" description="Phosphotyrosine protein phosphatase I" evidence="3">
    <location>
        <begin position="25"/>
        <end position="155"/>
    </location>
</feature>
<keyword evidence="1" id="KW-0059">Arsenical resistance</keyword>
<reference evidence="4 5" key="1">
    <citation type="submission" date="2019-06" db="EMBL/GenBank/DDBJ databases">
        <title>Whole genome shotgun sequence of Kocuria varians NBRC 15358.</title>
        <authorList>
            <person name="Hosoyama A."/>
            <person name="Uohara A."/>
            <person name="Ohji S."/>
            <person name="Ichikawa N."/>
        </authorList>
    </citation>
    <scope>NUCLEOTIDE SEQUENCE [LARGE SCALE GENOMIC DNA]</scope>
    <source>
        <strain evidence="4 5">NBRC 15358</strain>
    </source>
</reference>
<dbReference type="InterPro" id="IPR036196">
    <property type="entry name" value="Ptyr_pPase_sf"/>
</dbReference>
<sequence length="162" mass="17221">MTAPSPPANPATSQEHQLSTESTKPSVLFVCAKNGGKSQMAAALMEHRAANAVEVHSAGTNPGSKINSLSAEVVAEVGADMSTGFPKPIDPDLLRTVDRVVILGDEAKVEPVEGMTGTIEIWYTDEPSKRGIEGAERMRLVRDDIDTRVRKLLTELTAGDPA</sequence>
<comment type="caution">
    <text evidence="4">The sequence shown here is derived from an EMBL/GenBank/DDBJ whole genome shotgun (WGS) entry which is preliminary data.</text>
</comment>
<dbReference type="SMART" id="SM00226">
    <property type="entry name" value="LMWPc"/>
    <property type="match status" value="1"/>
</dbReference>
<dbReference type="Proteomes" id="UP000315730">
    <property type="component" value="Unassembled WGS sequence"/>
</dbReference>
<evidence type="ECO:0000259" key="3">
    <source>
        <dbReference type="SMART" id="SM00226"/>
    </source>
</evidence>
<evidence type="ECO:0000256" key="2">
    <source>
        <dbReference type="SAM" id="MobiDB-lite"/>
    </source>
</evidence>
<dbReference type="EMBL" id="BJNW01000034">
    <property type="protein sequence ID" value="GED00334.1"/>
    <property type="molecule type" value="Genomic_DNA"/>
</dbReference>
<keyword evidence="5" id="KW-1185">Reference proteome</keyword>
<proteinExistence type="predicted"/>
<dbReference type="InterPro" id="IPR023485">
    <property type="entry name" value="Ptyr_pPase"/>
</dbReference>
<feature type="region of interest" description="Disordered" evidence="2">
    <location>
        <begin position="1"/>
        <end position="23"/>
    </location>
</feature>
<name>A0A4Y4D9N6_KOCVA</name>
<evidence type="ECO:0000313" key="5">
    <source>
        <dbReference type="Proteomes" id="UP000315730"/>
    </source>
</evidence>
<feature type="compositionally biased region" description="Polar residues" evidence="2">
    <location>
        <begin position="14"/>
        <end position="23"/>
    </location>
</feature>